<dbReference type="SUPFAM" id="SSF52402">
    <property type="entry name" value="Adenine nucleotide alpha hydrolases-like"/>
    <property type="match status" value="1"/>
</dbReference>
<reference evidence="3 4" key="1">
    <citation type="journal article" date="2014" name="Nat. Commun.">
        <title>Klebsormidium flaccidum genome reveals primary factors for plant terrestrial adaptation.</title>
        <authorList>
            <person name="Hori K."/>
            <person name="Maruyama F."/>
            <person name="Fujisawa T."/>
            <person name="Togashi T."/>
            <person name="Yamamoto N."/>
            <person name="Seo M."/>
            <person name="Sato S."/>
            <person name="Yamada T."/>
            <person name="Mori H."/>
            <person name="Tajima N."/>
            <person name="Moriyama T."/>
            <person name="Ikeuchi M."/>
            <person name="Watanabe M."/>
            <person name="Wada H."/>
            <person name="Kobayashi K."/>
            <person name="Saito M."/>
            <person name="Masuda T."/>
            <person name="Sasaki-Sekimoto Y."/>
            <person name="Mashiguchi K."/>
            <person name="Awai K."/>
            <person name="Shimojima M."/>
            <person name="Masuda S."/>
            <person name="Iwai M."/>
            <person name="Nobusawa T."/>
            <person name="Narise T."/>
            <person name="Kondo S."/>
            <person name="Saito H."/>
            <person name="Sato R."/>
            <person name="Murakawa M."/>
            <person name="Ihara Y."/>
            <person name="Oshima-Yamada Y."/>
            <person name="Ohtaka K."/>
            <person name="Satoh M."/>
            <person name="Sonobe K."/>
            <person name="Ishii M."/>
            <person name="Ohtani R."/>
            <person name="Kanamori-Sato M."/>
            <person name="Honoki R."/>
            <person name="Miyazaki D."/>
            <person name="Mochizuki H."/>
            <person name="Umetsu J."/>
            <person name="Higashi K."/>
            <person name="Shibata D."/>
            <person name="Kamiya Y."/>
            <person name="Sato N."/>
            <person name="Nakamura Y."/>
            <person name="Tabata S."/>
            <person name="Ida S."/>
            <person name="Kurokawa K."/>
            <person name="Ohta H."/>
        </authorList>
    </citation>
    <scope>NUCLEOTIDE SEQUENCE [LARGE SCALE GENOMIC DNA]</scope>
    <source>
        <strain evidence="3 4">NIES-2285</strain>
    </source>
</reference>
<keyword evidence="1" id="KW-0175">Coiled coil</keyword>
<dbReference type="OMA" id="GENICKV"/>
<evidence type="ECO:0000259" key="2">
    <source>
        <dbReference type="Pfam" id="PF00582"/>
    </source>
</evidence>
<dbReference type="Pfam" id="PF00582">
    <property type="entry name" value="Usp"/>
    <property type="match status" value="1"/>
</dbReference>
<dbReference type="Gene3D" id="3.40.50.620">
    <property type="entry name" value="HUPs"/>
    <property type="match status" value="1"/>
</dbReference>
<feature type="coiled-coil region" evidence="1">
    <location>
        <begin position="76"/>
        <end position="107"/>
    </location>
</feature>
<protein>
    <submittedName>
        <fullName evidence="3">Universal stress protein family protein</fullName>
    </submittedName>
</protein>
<organism evidence="3 4">
    <name type="scientific">Klebsormidium nitens</name>
    <name type="common">Green alga</name>
    <name type="synonym">Ulothrix nitens</name>
    <dbReference type="NCBI Taxonomy" id="105231"/>
    <lineage>
        <taxon>Eukaryota</taxon>
        <taxon>Viridiplantae</taxon>
        <taxon>Streptophyta</taxon>
        <taxon>Klebsormidiophyceae</taxon>
        <taxon>Klebsormidiales</taxon>
        <taxon>Klebsormidiaceae</taxon>
        <taxon>Klebsormidium</taxon>
    </lineage>
</organism>
<evidence type="ECO:0000256" key="1">
    <source>
        <dbReference type="SAM" id="Coils"/>
    </source>
</evidence>
<dbReference type="InterPro" id="IPR014729">
    <property type="entry name" value="Rossmann-like_a/b/a_fold"/>
</dbReference>
<dbReference type="InterPro" id="IPR006016">
    <property type="entry name" value="UspA"/>
</dbReference>
<dbReference type="Proteomes" id="UP000054558">
    <property type="component" value="Unassembled WGS sequence"/>
</dbReference>
<accession>A0A1Y1I2Z0</accession>
<dbReference type="PANTHER" id="PTHR31964">
    <property type="entry name" value="ADENINE NUCLEOTIDE ALPHA HYDROLASES-LIKE SUPERFAMILY PROTEIN"/>
    <property type="match status" value="1"/>
</dbReference>
<name>A0A1Y1I2Z0_KLENI</name>
<dbReference type="PANTHER" id="PTHR31964:SF113">
    <property type="entry name" value="USPA DOMAIN-CONTAINING PROTEIN"/>
    <property type="match status" value="1"/>
</dbReference>
<feature type="domain" description="UspA" evidence="2">
    <location>
        <begin position="11"/>
        <end position="161"/>
    </location>
</feature>
<dbReference type="AlphaFoldDB" id="A0A1Y1I2Z0"/>
<evidence type="ECO:0000313" key="4">
    <source>
        <dbReference type="Proteomes" id="UP000054558"/>
    </source>
</evidence>
<keyword evidence="4" id="KW-1185">Reference proteome</keyword>
<dbReference type="PRINTS" id="PR01438">
    <property type="entry name" value="UNVRSLSTRESS"/>
</dbReference>
<dbReference type="CDD" id="cd23659">
    <property type="entry name" value="USP_At3g01520-like"/>
    <property type="match status" value="1"/>
</dbReference>
<dbReference type="OrthoDB" id="843225at2759"/>
<proteinExistence type="predicted"/>
<gene>
    <name evidence="3" type="ORF">KFL_001610200</name>
</gene>
<evidence type="ECO:0000313" key="3">
    <source>
        <dbReference type="EMBL" id="GAQ83779.1"/>
    </source>
</evidence>
<dbReference type="InterPro" id="IPR006015">
    <property type="entry name" value="Universal_stress_UspA"/>
</dbReference>
<sequence length="198" mass="22001">MSTEVEESPGRRIAIAVDRSDESVDALKWALEKVCRKGDKLVVLHATCPLEEPHIYEMDFMFHKSPTACHMLDDLAQKEEREARALVEKCKKLADQAKVQCDTLIEEGDPREVICTFVAAYEPDVLVVASRGPSTILNRALLGSTCDYVVKHAGCPVLVARPTSHTLEKRKKDALLHDRFGLTSWAWGGQPDESEEGG</sequence>
<dbReference type="EMBL" id="DF237110">
    <property type="protein sequence ID" value="GAQ83779.1"/>
    <property type="molecule type" value="Genomic_DNA"/>
</dbReference>